<reference evidence="2" key="1">
    <citation type="submission" date="2013-10" db="EMBL/GenBank/DDBJ databases">
        <authorList>
            <person name="Hammerl J."/>
        </authorList>
    </citation>
    <scope>NUCLEOTIDE SEQUENCE [LARGE SCALE GENOMIC DNA]</scope>
</reference>
<name>A0A0N7KZV2_9CAUD</name>
<protein>
    <submittedName>
        <fullName evidence="1">Uncharacterized protein</fullName>
    </submittedName>
</protein>
<dbReference type="EMBL" id="HG792102">
    <property type="protein sequence ID" value="CDK12658.1"/>
    <property type="molecule type" value="Genomic_DNA"/>
</dbReference>
<evidence type="ECO:0000313" key="2">
    <source>
        <dbReference type="Proteomes" id="UP000246896"/>
    </source>
</evidence>
<dbReference type="Proteomes" id="UP000246896">
    <property type="component" value="Segment"/>
</dbReference>
<gene>
    <name evidence="1" type="primary">ORF04</name>
</gene>
<sequence length="40" mass="4592">MLFLRITGYRPSLEKGKTILMYAGCFSKYSLCDSLTLTIR</sequence>
<proteinExistence type="predicted"/>
<reference evidence="1 2" key="2">
    <citation type="submission" date="2015-10" db="EMBL/GenBank/DDBJ databases">
        <title>Complete genome sequence of Stx2 bacteriophages.</title>
        <authorList>
            <person name="Beutin L."/>
            <person name="Hammerl J.A."/>
            <person name="Reetz J."/>
            <person name="Strauch E."/>
        </authorList>
    </citation>
    <scope>NUCLEOTIDE SEQUENCE [LARGE SCALE GENOMIC DNA]</scope>
</reference>
<organism evidence="1 2">
    <name type="scientific">Escherichia phage P13803</name>
    <dbReference type="NCBI Taxonomy" id="1429230"/>
    <lineage>
        <taxon>Viruses</taxon>
        <taxon>Duplodnaviria</taxon>
        <taxon>Heunggongvirae</taxon>
        <taxon>Uroviricota</taxon>
        <taxon>Caudoviricetes</taxon>
        <taxon>Sepvirinae</taxon>
        <taxon>Oslovirus</taxon>
        <taxon>Oslovirus ov191</taxon>
    </lineage>
</organism>
<evidence type="ECO:0000313" key="1">
    <source>
        <dbReference type="EMBL" id="CDK12658.1"/>
    </source>
</evidence>
<accession>A0A0N7KZV2</accession>